<dbReference type="Proteomes" id="UP000317327">
    <property type="component" value="Unassembled WGS sequence"/>
</dbReference>
<comment type="caution">
    <text evidence="1">The sequence shown here is derived from an EMBL/GenBank/DDBJ whole genome shotgun (WGS) entry which is preliminary data.</text>
</comment>
<accession>A0ABD7RRI3</accession>
<dbReference type="AlphaFoldDB" id="A0ABD7RRI3"/>
<reference evidence="1 2" key="1">
    <citation type="submission" date="2019-01" db="EMBL/GenBank/DDBJ databases">
        <title>Whole genome shotgun sequencing of Pseudomonas spp. isolated by its ability to degrade furfural.</title>
        <authorList>
            <person name="Donoso R."/>
            <person name="Farkas C."/>
            <person name="Villegas P."/>
            <person name="Gonzales-Toro F."/>
            <person name="Guajardo-Parra M."/>
            <person name="Araya-Nail M."/>
            <person name="Morgante V."/>
            <person name="Perez-Pantoja D."/>
        </authorList>
    </citation>
    <scope>NUCLEOTIDE SEQUENCE [LARGE SCALE GENOMIC DNA]</scope>
    <source>
        <strain evidence="1 2">VN231</strain>
    </source>
</reference>
<gene>
    <name evidence="1" type="ORF">EQ836_23340</name>
</gene>
<sequence length="243" mass="26888">MLQLAGSGSRIVMGETVVLDIALLAPAKVQAEHLLARIRQAGNIEHARFLALGMDESWPEKYFHEVHWLPNSNAALPRQSLASLAAIVHIHQCRLPLRELHSGFRHYIWDSSKQMAGFWASLYRARGNPAIPGLDWNSYTNWSPGLRVGRSLHAHGTNLAEAVESLSARLHDNPCRAAVQALLIIEAGCPVTFGGYVDALERLGRVTGAEVIPTGWQEVQGSGCGLWLSWFEPSIERTFERIN</sequence>
<protein>
    <submittedName>
        <fullName evidence="1">Uncharacterized protein</fullName>
    </submittedName>
</protein>
<dbReference type="RefSeq" id="WP_143502957.1">
    <property type="nucleotide sequence ID" value="NZ_SCFV01000015.1"/>
</dbReference>
<organism evidence="1 2">
    <name type="scientific">Ectopseudomonas mendocina</name>
    <name type="common">Pseudomonas mendocina</name>
    <dbReference type="NCBI Taxonomy" id="300"/>
    <lineage>
        <taxon>Bacteria</taxon>
        <taxon>Pseudomonadati</taxon>
        <taxon>Pseudomonadota</taxon>
        <taxon>Gammaproteobacteria</taxon>
        <taxon>Pseudomonadales</taxon>
        <taxon>Pseudomonadaceae</taxon>
        <taxon>Ectopseudomonas</taxon>
    </lineage>
</organism>
<evidence type="ECO:0000313" key="2">
    <source>
        <dbReference type="Proteomes" id="UP000317327"/>
    </source>
</evidence>
<evidence type="ECO:0000313" key="1">
    <source>
        <dbReference type="EMBL" id="TRO11635.1"/>
    </source>
</evidence>
<name>A0ABD7RRI3_ECTME</name>
<proteinExistence type="predicted"/>
<dbReference type="EMBL" id="SCFV01000015">
    <property type="protein sequence ID" value="TRO11635.1"/>
    <property type="molecule type" value="Genomic_DNA"/>
</dbReference>